<sequence>MSLNAQQHFGNYKCALLLVVKHQKVFCMNKIMTQVKVVLIKRGTNEGKTQYSGGCLAAVFSPQSAGKHKKWYLFIQKMRSIRWSELTARCRFAERKHTNGLCFLTQKN</sequence>
<reference evidence="1 2" key="1">
    <citation type="submission" date="2021-06" db="EMBL/GenBank/DDBJ databases">
        <authorList>
            <person name="Palmer J.M."/>
        </authorList>
    </citation>
    <scope>NUCLEOTIDE SEQUENCE [LARGE SCALE GENOMIC DNA]</scope>
    <source>
        <strain evidence="1 2">XC_2019</strain>
        <tissue evidence="1">Muscle</tissue>
    </source>
</reference>
<evidence type="ECO:0000313" key="2">
    <source>
        <dbReference type="Proteomes" id="UP001434883"/>
    </source>
</evidence>
<organism evidence="1 2">
    <name type="scientific">Xenoophorus captivus</name>
    <dbReference type="NCBI Taxonomy" id="1517983"/>
    <lineage>
        <taxon>Eukaryota</taxon>
        <taxon>Metazoa</taxon>
        <taxon>Chordata</taxon>
        <taxon>Craniata</taxon>
        <taxon>Vertebrata</taxon>
        <taxon>Euteleostomi</taxon>
        <taxon>Actinopterygii</taxon>
        <taxon>Neopterygii</taxon>
        <taxon>Teleostei</taxon>
        <taxon>Neoteleostei</taxon>
        <taxon>Acanthomorphata</taxon>
        <taxon>Ovalentaria</taxon>
        <taxon>Atherinomorphae</taxon>
        <taxon>Cyprinodontiformes</taxon>
        <taxon>Goodeidae</taxon>
        <taxon>Xenoophorus</taxon>
    </lineage>
</organism>
<accession>A0ABV0RKR9</accession>
<evidence type="ECO:0000313" key="1">
    <source>
        <dbReference type="EMBL" id="MEQ2208764.1"/>
    </source>
</evidence>
<proteinExistence type="predicted"/>
<protein>
    <submittedName>
        <fullName evidence="1">Uncharacterized protein</fullName>
    </submittedName>
</protein>
<gene>
    <name evidence="1" type="ORF">XENOCAPTIV_013848</name>
</gene>
<dbReference type="EMBL" id="JAHRIN010050700">
    <property type="protein sequence ID" value="MEQ2208764.1"/>
    <property type="molecule type" value="Genomic_DNA"/>
</dbReference>
<keyword evidence="2" id="KW-1185">Reference proteome</keyword>
<name>A0ABV0RKR9_9TELE</name>
<comment type="caution">
    <text evidence="1">The sequence shown here is derived from an EMBL/GenBank/DDBJ whole genome shotgun (WGS) entry which is preliminary data.</text>
</comment>
<dbReference type="Proteomes" id="UP001434883">
    <property type="component" value="Unassembled WGS sequence"/>
</dbReference>